<gene>
    <name evidence="7" type="ORF">HMPREF1541_00780</name>
</gene>
<reference evidence="7 8" key="1">
    <citation type="submission" date="2013-03" db="EMBL/GenBank/DDBJ databases">
        <title>The Genome Sequence of Phialophora europaea CBS 101466.</title>
        <authorList>
            <consortium name="The Broad Institute Genomics Platform"/>
            <person name="Cuomo C."/>
            <person name="de Hoog S."/>
            <person name="Gorbushina A."/>
            <person name="Walker B."/>
            <person name="Young S.K."/>
            <person name="Zeng Q."/>
            <person name="Gargeya S."/>
            <person name="Fitzgerald M."/>
            <person name="Haas B."/>
            <person name="Abouelleil A."/>
            <person name="Allen A.W."/>
            <person name="Alvarado L."/>
            <person name="Arachchi H.M."/>
            <person name="Berlin A.M."/>
            <person name="Chapman S.B."/>
            <person name="Gainer-Dewar J."/>
            <person name="Goldberg J."/>
            <person name="Griggs A."/>
            <person name="Gujja S."/>
            <person name="Hansen M."/>
            <person name="Howarth C."/>
            <person name="Imamovic A."/>
            <person name="Ireland A."/>
            <person name="Larimer J."/>
            <person name="McCowan C."/>
            <person name="Murphy C."/>
            <person name="Pearson M."/>
            <person name="Poon T.W."/>
            <person name="Priest M."/>
            <person name="Roberts A."/>
            <person name="Saif S."/>
            <person name="Shea T."/>
            <person name="Sisk P."/>
            <person name="Sykes S."/>
            <person name="Wortman J."/>
            <person name="Nusbaum C."/>
            <person name="Birren B."/>
        </authorList>
    </citation>
    <scope>NUCLEOTIDE SEQUENCE [LARGE SCALE GENOMIC DNA]</scope>
    <source>
        <strain evidence="7 8">CBS 101466</strain>
    </source>
</reference>
<dbReference type="eggNOG" id="KOG2614">
    <property type="taxonomic scope" value="Eukaryota"/>
</dbReference>
<dbReference type="Proteomes" id="UP000030752">
    <property type="component" value="Unassembled WGS sequence"/>
</dbReference>
<evidence type="ECO:0000313" key="7">
    <source>
        <dbReference type="EMBL" id="ETN46594.1"/>
    </source>
</evidence>
<evidence type="ECO:0000256" key="3">
    <source>
        <dbReference type="ARBA" id="ARBA00022827"/>
    </source>
</evidence>
<keyword evidence="2" id="KW-0285">Flavoprotein</keyword>
<evidence type="ECO:0000259" key="6">
    <source>
        <dbReference type="Pfam" id="PF01494"/>
    </source>
</evidence>
<evidence type="ECO:0000256" key="5">
    <source>
        <dbReference type="ARBA" id="ARBA00023033"/>
    </source>
</evidence>
<dbReference type="PANTHER" id="PTHR13789">
    <property type="entry name" value="MONOOXYGENASE"/>
    <property type="match status" value="1"/>
</dbReference>
<dbReference type="Gene3D" id="3.50.50.60">
    <property type="entry name" value="FAD/NAD(P)-binding domain"/>
    <property type="match status" value="1"/>
</dbReference>
<dbReference type="VEuPathDB" id="FungiDB:HMPREF1541_00780"/>
<evidence type="ECO:0000313" key="8">
    <source>
        <dbReference type="Proteomes" id="UP000030752"/>
    </source>
</evidence>
<dbReference type="SUPFAM" id="SSF51905">
    <property type="entry name" value="FAD/NAD(P)-binding domain"/>
    <property type="match status" value="1"/>
</dbReference>
<proteinExistence type="inferred from homology"/>
<keyword evidence="8" id="KW-1185">Reference proteome</keyword>
<dbReference type="RefSeq" id="XP_008711306.1">
    <property type="nucleotide sequence ID" value="XM_008713084.1"/>
</dbReference>
<dbReference type="GO" id="GO:0071949">
    <property type="term" value="F:FAD binding"/>
    <property type="evidence" value="ECO:0007669"/>
    <property type="project" value="InterPro"/>
</dbReference>
<dbReference type="EMBL" id="KB822711">
    <property type="protein sequence ID" value="ETN46594.1"/>
    <property type="molecule type" value="Genomic_DNA"/>
</dbReference>
<dbReference type="PANTHER" id="PTHR13789:SF147">
    <property type="entry name" value="PUTATIVE (AFU_ORTHOLOGUE AFUA_2G01950)-RELATED"/>
    <property type="match status" value="1"/>
</dbReference>
<dbReference type="STRING" id="1220924.W2SFB1"/>
<keyword evidence="5" id="KW-0503">Monooxygenase</keyword>
<keyword evidence="3" id="KW-0274">FAD</keyword>
<dbReference type="GO" id="GO:0004497">
    <property type="term" value="F:monooxygenase activity"/>
    <property type="evidence" value="ECO:0007669"/>
    <property type="project" value="UniProtKB-KW"/>
</dbReference>
<accession>W2SFB1</accession>
<dbReference type="PRINTS" id="PR00420">
    <property type="entry name" value="RNGMNOXGNASE"/>
</dbReference>
<dbReference type="OrthoDB" id="16820at2759"/>
<dbReference type="AlphaFoldDB" id="W2SFB1"/>
<dbReference type="GeneID" id="19968119"/>
<evidence type="ECO:0000256" key="2">
    <source>
        <dbReference type="ARBA" id="ARBA00022630"/>
    </source>
</evidence>
<evidence type="ECO:0000256" key="1">
    <source>
        <dbReference type="ARBA" id="ARBA00007992"/>
    </source>
</evidence>
<organism evidence="7 8">
    <name type="scientific">Cyphellophora europaea (strain CBS 101466)</name>
    <name type="common">Phialophora europaea</name>
    <dbReference type="NCBI Taxonomy" id="1220924"/>
    <lineage>
        <taxon>Eukaryota</taxon>
        <taxon>Fungi</taxon>
        <taxon>Dikarya</taxon>
        <taxon>Ascomycota</taxon>
        <taxon>Pezizomycotina</taxon>
        <taxon>Eurotiomycetes</taxon>
        <taxon>Chaetothyriomycetidae</taxon>
        <taxon>Chaetothyriales</taxon>
        <taxon>Cyphellophoraceae</taxon>
        <taxon>Cyphellophora</taxon>
    </lineage>
</organism>
<dbReference type="SUPFAM" id="SSF54373">
    <property type="entry name" value="FAD-linked reductases, C-terminal domain"/>
    <property type="match status" value="1"/>
</dbReference>
<keyword evidence="4" id="KW-0560">Oxidoreductase</keyword>
<feature type="domain" description="FAD-binding" evidence="6">
    <location>
        <begin position="15"/>
        <end position="371"/>
    </location>
</feature>
<dbReference type="InterPro" id="IPR036188">
    <property type="entry name" value="FAD/NAD-bd_sf"/>
</dbReference>
<evidence type="ECO:0000256" key="4">
    <source>
        <dbReference type="ARBA" id="ARBA00023002"/>
    </source>
</evidence>
<dbReference type="InParanoid" id="W2SFB1"/>
<dbReference type="HOGENOM" id="CLU_009665_19_3_1"/>
<comment type="similarity">
    <text evidence="1">Belongs to the paxM FAD-dependent monooxygenase family.</text>
</comment>
<dbReference type="InterPro" id="IPR050493">
    <property type="entry name" value="FAD-dep_Monooxygenase_BioMet"/>
</dbReference>
<sequence length="450" mass="49081">MNSTSSRPRWKGGSIIVVGAGIGGLAAAVSLAQKTEHSIRVLESSPTLKETGAGIQITPNASRILTSWALKDDFEAVATLSDYMEVRRYATNEAIGLVPSDAEGYATRVWGSPHWTIHRADYQQILAARAASLGVQMSFGAKVVSVDSEACTVQLADDSILAAELIVGADGIRSRVRSSIPRLAEITPLRAENYCYRVLLTRQQMLSHPLVAEVMLNPNRMAWAGHKKHIIGYPIAHGELYNLVIIIPDVHQSAPLNQYNQPGSVEEMLDEIQEWHPAVRTMLRQADSCAKWTLADLPPLPTWHSDSGRIVLLGDAAHATTPHAASGAALALEDAEVLGCCVAACAKVGDLPKVMEVYESQRKKRCERVVEVSRQNANTFSMPDGEAQRVRDAQFAAATERVLAQVRGDQKLVVPEADMEKPFPSPAFLMWLYGYDAIKAAEDSIRELDL</sequence>
<protein>
    <recommendedName>
        <fullName evidence="6">FAD-binding domain-containing protein</fullName>
    </recommendedName>
</protein>
<name>W2SFB1_CYPE1</name>
<dbReference type="InterPro" id="IPR002938">
    <property type="entry name" value="FAD-bd"/>
</dbReference>
<dbReference type="Pfam" id="PF01494">
    <property type="entry name" value="FAD_binding_3"/>
    <property type="match status" value="1"/>
</dbReference>